<evidence type="ECO:0000313" key="2">
    <source>
        <dbReference type="Proteomes" id="UP000245887"/>
    </source>
</evidence>
<accession>A0A2U1D115</accession>
<dbReference type="AlphaFoldDB" id="A0A2U1D115"/>
<dbReference type="RefSeq" id="WP_116918220.1">
    <property type="nucleotide sequence ID" value="NZ_QEKQ01000001.1"/>
</dbReference>
<dbReference type="EMBL" id="QEKQ01000001">
    <property type="protein sequence ID" value="PVY79077.1"/>
    <property type="molecule type" value="Genomic_DNA"/>
</dbReference>
<comment type="caution">
    <text evidence="1">The sequence shown here is derived from an EMBL/GenBank/DDBJ whole genome shotgun (WGS) entry which is preliminary data.</text>
</comment>
<reference evidence="1 2" key="1">
    <citation type="submission" date="2018-04" db="EMBL/GenBank/DDBJ databases">
        <title>Genomic Encyclopedia of Type Strains, Phase IV (KMG-IV): sequencing the most valuable type-strain genomes for metagenomic binning, comparative biology and taxonomic classification.</title>
        <authorList>
            <person name="Goeker M."/>
        </authorList>
    </citation>
    <scope>NUCLEOTIDE SEQUENCE [LARGE SCALE GENOMIC DNA]</scope>
    <source>
        <strain evidence="1 2">DSM 28688</strain>
    </source>
</reference>
<dbReference type="Proteomes" id="UP000245887">
    <property type="component" value="Unassembled WGS sequence"/>
</dbReference>
<organism evidence="1 2">
    <name type="scientific">Tamilnaduibacter salinus</name>
    <dbReference type="NCBI Taxonomy" id="1484056"/>
    <lineage>
        <taxon>Bacteria</taxon>
        <taxon>Pseudomonadati</taxon>
        <taxon>Pseudomonadota</taxon>
        <taxon>Gammaproteobacteria</taxon>
        <taxon>Pseudomonadales</taxon>
        <taxon>Marinobacteraceae</taxon>
        <taxon>Tamilnaduibacter</taxon>
    </lineage>
</organism>
<dbReference type="OrthoDB" id="6388465at2"/>
<gene>
    <name evidence="1" type="ORF">C8D92_101283</name>
</gene>
<evidence type="ECO:0000313" key="1">
    <source>
        <dbReference type="EMBL" id="PVY79077.1"/>
    </source>
</evidence>
<proteinExistence type="predicted"/>
<name>A0A2U1D115_9GAMM</name>
<sequence>MIRNLAVATVALVLAGFLGWFLAETEPVTGGFTGSEALPLPAEKPGNKEVPIDWSLETLYQRAAWSAVAPEEDEAGSDEDEEVALPEGLDRFRLLGILRVAGRQAEVLLKDLNAGDEKPAVFRAAQGDNLQDSGVVLARIGQQKISLEQAGEVRELFLFPRSPTNGRDE</sequence>
<protein>
    <submittedName>
        <fullName evidence="1">Uncharacterized protein</fullName>
    </submittedName>
</protein>